<dbReference type="STRING" id="1188229.GlitD10_1065"/>
<dbReference type="AlphaFoldDB" id="A0A1J0ABV8"/>
<dbReference type="EMBL" id="CP017675">
    <property type="protein sequence ID" value="APB33385.1"/>
    <property type="molecule type" value="Genomic_DNA"/>
</dbReference>
<evidence type="ECO:0000313" key="2">
    <source>
        <dbReference type="Proteomes" id="UP000180235"/>
    </source>
</evidence>
<dbReference type="RefSeq" id="WP_071453976.1">
    <property type="nucleotide sequence ID" value="NZ_CP017675.1"/>
</dbReference>
<dbReference type="OrthoDB" id="464916at2"/>
<keyword evidence="2" id="KW-1185">Reference proteome</keyword>
<protein>
    <submittedName>
        <fullName evidence="1">Uncharacterized protein</fullName>
    </submittedName>
</protein>
<reference evidence="1 2" key="1">
    <citation type="submission" date="2016-10" db="EMBL/GenBank/DDBJ databases">
        <title>Description of Gloeomargarita lithophora gen. nov., sp. nov., a thylakoid-bearing basal-branching cyanobacterium with intracellular carbonates, and proposal for Gloeomargaritales ord. nov.</title>
        <authorList>
            <person name="Moreira D."/>
            <person name="Tavera R."/>
            <person name="Benzerara K."/>
            <person name="Skouri-Panet F."/>
            <person name="Couradeau E."/>
            <person name="Gerard E."/>
            <person name="Loussert C."/>
            <person name="Novelo E."/>
            <person name="Zivanovic Y."/>
            <person name="Lopez-Garcia P."/>
        </authorList>
    </citation>
    <scope>NUCLEOTIDE SEQUENCE [LARGE SCALE GENOMIC DNA]</scope>
    <source>
        <strain evidence="1 2">D10</strain>
    </source>
</reference>
<gene>
    <name evidence="1" type="ORF">GlitD10_1065</name>
</gene>
<sequence length="73" mass="8163">MTTTEMEILKILRQLPPPALAEVKVFLDFLSWRYQTTPMPSQHRGIEMLAAMRGKATAGMTTDEILELTRGAG</sequence>
<name>A0A1J0ABV8_9CYAN</name>
<accession>A0A1J0ABV8</accession>
<dbReference type="KEGG" id="glt:GlitD10_1065"/>
<proteinExistence type="predicted"/>
<evidence type="ECO:0000313" key="1">
    <source>
        <dbReference type="EMBL" id="APB33385.1"/>
    </source>
</evidence>
<organism evidence="1 2">
    <name type="scientific">Gloeomargarita lithophora Alchichica-D10</name>
    <dbReference type="NCBI Taxonomy" id="1188229"/>
    <lineage>
        <taxon>Bacteria</taxon>
        <taxon>Bacillati</taxon>
        <taxon>Cyanobacteriota</taxon>
        <taxon>Cyanophyceae</taxon>
        <taxon>Gloeomargaritales</taxon>
        <taxon>Gloeomargaritaceae</taxon>
        <taxon>Gloeomargarita</taxon>
    </lineage>
</organism>
<dbReference type="Proteomes" id="UP000180235">
    <property type="component" value="Chromosome"/>
</dbReference>